<dbReference type="GeneID" id="85402420"/>
<proteinExistence type="predicted"/>
<accession>A0ABQ9RMY4</accession>
<gene>
    <name evidence="1" type="ORF">CTAM01_02143</name>
</gene>
<sequence>MGNIENRQVPTTFSQHFVDIGLSNPLWNSMEVEGQRRRKKGKVYPPKTFPIRQRLNGGENGCRFCLGHASSFIRLRT</sequence>
<evidence type="ECO:0000313" key="1">
    <source>
        <dbReference type="EMBL" id="KAK1508357.1"/>
    </source>
</evidence>
<dbReference type="Proteomes" id="UP001227543">
    <property type="component" value="Unassembled WGS sequence"/>
</dbReference>
<organism evidence="1 2">
    <name type="scientific">Colletotrichum tamarilloi</name>
    <dbReference type="NCBI Taxonomy" id="1209934"/>
    <lineage>
        <taxon>Eukaryota</taxon>
        <taxon>Fungi</taxon>
        <taxon>Dikarya</taxon>
        <taxon>Ascomycota</taxon>
        <taxon>Pezizomycotina</taxon>
        <taxon>Sordariomycetes</taxon>
        <taxon>Hypocreomycetidae</taxon>
        <taxon>Glomerellales</taxon>
        <taxon>Glomerellaceae</taxon>
        <taxon>Colletotrichum</taxon>
        <taxon>Colletotrichum acutatum species complex</taxon>
    </lineage>
</organism>
<dbReference type="RefSeq" id="XP_060386815.1">
    <property type="nucleotide sequence ID" value="XM_060518182.1"/>
</dbReference>
<reference evidence="1 2" key="1">
    <citation type="submission" date="2016-10" db="EMBL/GenBank/DDBJ databases">
        <title>The genome sequence of Colletotrichum fioriniae PJ7.</title>
        <authorList>
            <person name="Baroncelli R."/>
        </authorList>
    </citation>
    <scope>NUCLEOTIDE SEQUENCE [LARGE SCALE GENOMIC DNA]</scope>
    <source>
        <strain evidence="1 2">Tom-12</strain>
    </source>
</reference>
<name>A0ABQ9RMY4_9PEZI</name>
<comment type="caution">
    <text evidence="1">The sequence shown here is derived from an EMBL/GenBank/DDBJ whole genome shotgun (WGS) entry which is preliminary data.</text>
</comment>
<evidence type="ECO:0000313" key="2">
    <source>
        <dbReference type="Proteomes" id="UP001227543"/>
    </source>
</evidence>
<protein>
    <submittedName>
        <fullName evidence="1">Uncharacterized protein</fullName>
    </submittedName>
</protein>
<keyword evidence="2" id="KW-1185">Reference proteome</keyword>
<dbReference type="EMBL" id="MLFU01000005">
    <property type="protein sequence ID" value="KAK1508357.1"/>
    <property type="molecule type" value="Genomic_DNA"/>
</dbReference>